<feature type="region of interest" description="Disordered" evidence="1">
    <location>
        <begin position="225"/>
        <end position="281"/>
    </location>
</feature>
<keyword evidence="2" id="KW-0812">Transmembrane</keyword>
<keyword evidence="2" id="KW-0472">Membrane</keyword>
<name>A0A2T1A0M3_9ACTN</name>
<feature type="transmembrane region" description="Helical" evidence="2">
    <location>
        <begin position="142"/>
        <end position="164"/>
    </location>
</feature>
<evidence type="ECO:0000256" key="3">
    <source>
        <dbReference type="SAM" id="SignalP"/>
    </source>
</evidence>
<evidence type="ECO:0000256" key="2">
    <source>
        <dbReference type="SAM" id="Phobius"/>
    </source>
</evidence>
<evidence type="ECO:0000313" key="4">
    <source>
        <dbReference type="EMBL" id="PRZ42153.1"/>
    </source>
</evidence>
<sequence length="281" mass="29495">MFRARALAASLTAALFTAITFAALSWGVAESAARGVDGNKLPALLTIGNFSSIEWPYRVGGVSLSTHISFYVAIVVLAIIAAIVTLVATRTASPRSGASAFLGTWIGVVIGATLVGIALYFFKVGDAVSSAAGRNDYLVATIKGMAFGGLIVGWFPAIFSWSAFKVANRKGLIALEEAEAATGARESDNPFDFTPGSISEQRPVEPGFTYPSGDEFDDVSAYDTQNAYSTTPDRNAAADRFSDTTDVTGEDDGDTGYTTRVAEQRVTDKDGSTQLREPGAA</sequence>
<evidence type="ECO:0000256" key="1">
    <source>
        <dbReference type="SAM" id="MobiDB-lite"/>
    </source>
</evidence>
<feature type="region of interest" description="Disordered" evidence="1">
    <location>
        <begin position="184"/>
        <end position="207"/>
    </location>
</feature>
<feature type="compositionally biased region" description="Basic and acidic residues" evidence="1">
    <location>
        <begin position="262"/>
        <end position="271"/>
    </location>
</feature>
<dbReference type="AlphaFoldDB" id="A0A2T1A0M3"/>
<reference evidence="4 5" key="1">
    <citation type="submission" date="2018-03" db="EMBL/GenBank/DDBJ databases">
        <title>Genomic Encyclopedia of Archaeal and Bacterial Type Strains, Phase II (KMG-II): from individual species to whole genera.</title>
        <authorList>
            <person name="Goeker M."/>
        </authorList>
    </citation>
    <scope>NUCLEOTIDE SEQUENCE [LARGE SCALE GENOMIC DNA]</scope>
    <source>
        <strain evidence="4 5">DSM 100065</strain>
    </source>
</reference>
<dbReference type="RefSeq" id="WP_106348664.1">
    <property type="nucleotide sequence ID" value="NZ_PVUE01000006.1"/>
</dbReference>
<accession>A0A2T1A0M3</accession>
<feature type="transmembrane region" description="Helical" evidence="2">
    <location>
        <begin position="100"/>
        <end position="122"/>
    </location>
</feature>
<proteinExistence type="predicted"/>
<dbReference type="EMBL" id="PVUE01000006">
    <property type="protein sequence ID" value="PRZ42153.1"/>
    <property type="molecule type" value="Genomic_DNA"/>
</dbReference>
<evidence type="ECO:0000313" key="5">
    <source>
        <dbReference type="Proteomes" id="UP000237752"/>
    </source>
</evidence>
<keyword evidence="3" id="KW-0732">Signal</keyword>
<keyword evidence="2" id="KW-1133">Transmembrane helix</keyword>
<gene>
    <name evidence="4" type="ORF">CLV47_10623</name>
</gene>
<comment type="caution">
    <text evidence="4">The sequence shown here is derived from an EMBL/GenBank/DDBJ whole genome shotgun (WGS) entry which is preliminary data.</text>
</comment>
<keyword evidence="5" id="KW-1185">Reference proteome</keyword>
<protein>
    <recommendedName>
        <fullName evidence="6">Membrane protein (TIGR02234 family)</fullName>
    </recommendedName>
</protein>
<dbReference type="Proteomes" id="UP000237752">
    <property type="component" value="Unassembled WGS sequence"/>
</dbReference>
<organism evidence="4 5">
    <name type="scientific">Antricoccus suffuscus</name>
    <dbReference type="NCBI Taxonomy" id="1629062"/>
    <lineage>
        <taxon>Bacteria</taxon>
        <taxon>Bacillati</taxon>
        <taxon>Actinomycetota</taxon>
        <taxon>Actinomycetes</taxon>
        <taxon>Geodermatophilales</taxon>
        <taxon>Antricoccaceae</taxon>
        <taxon>Antricoccus</taxon>
    </lineage>
</organism>
<feature type="chain" id="PRO_5038902161" description="Membrane protein (TIGR02234 family)" evidence="3">
    <location>
        <begin position="23"/>
        <end position="281"/>
    </location>
</feature>
<evidence type="ECO:0008006" key="6">
    <source>
        <dbReference type="Google" id="ProtNLM"/>
    </source>
</evidence>
<feature type="signal peptide" evidence="3">
    <location>
        <begin position="1"/>
        <end position="22"/>
    </location>
</feature>
<dbReference type="OrthoDB" id="5185356at2"/>
<feature type="transmembrane region" description="Helical" evidence="2">
    <location>
        <begin position="68"/>
        <end position="88"/>
    </location>
</feature>